<dbReference type="Pfam" id="PF00480">
    <property type="entry name" value="ROK"/>
    <property type="match status" value="1"/>
</dbReference>
<proteinExistence type="inferred from homology"/>
<dbReference type="Proteomes" id="UP000516117">
    <property type="component" value="Chromosome"/>
</dbReference>
<feature type="domain" description="HTH marR-type" evidence="2">
    <location>
        <begin position="5"/>
        <end position="54"/>
    </location>
</feature>
<evidence type="ECO:0000259" key="2">
    <source>
        <dbReference type="Pfam" id="PF01047"/>
    </source>
</evidence>
<evidence type="ECO:0000313" key="3">
    <source>
        <dbReference type="EMBL" id="QNP55561.1"/>
    </source>
</evidence>
<gene>
    <name evidence="3" type="ORF">H9L22_15500</name>
</gene>
<dbReference type="EMBL" id="CP060789">
    <property type="protein sequence ID" value="QNP55561.1"/>
    <property type="molecule type" value="Genomic_DNA"/>
</dbReference>
<dbReference type="GO" id="GO:0003700">
    <property type="term" value="F:DNA-binding transcription factor activity"/>
    <property type="evidence" value="ECO:0007669"/>
    <property type="project" value="InterPro"/>
</dbReference>
<dbReference type="SUPFAM" id="SSF46785">
    <property type="entry name" value="Winged helix' DNA-binding domain"/>
    <property type="match status" value="1"/>
</dbReference>
<reference evidence="3 4" key="1">
    <citation type="submission" date="2020-08" db="EMBL/GenBank/DDBJ databases">
        <title>Genome sequence of Tessaracoccus defluvii JCM 17540T.</title>
        <authorList>
            <person name="Hyun D.-W."/>
            <person name="Bae J.-W."/>
        </authorList>
    </citation>
    <scope>NUCLEOTIDE SEQUENCE [LARGE SCALE GENOMIC DNA]</scope>
    <source>
        <strain evidence="3 4">JCM 17540</strain>
    </source>
</reference>
<dbReference type="AlphaFoldDB" id="A0A7H0H4U5"/>
<dbReference type="InterPro" id="IPR000835">
    <property type="entry name" value="HTH_MarR-typ"/>
</dbReference>
<dbReference type="PANTHER" id="PTHR18964:SF149">
    <property type="entry name" value="BIFUNCTIONAL UDP-N-ACETYLGLUCOSAMINE 2-EPIMERASE_N-ACETYLMANNOSAMINE KINASE"/>
    <property type="match status" value="1"/>
</dbReference>
<dbReference type="SUPFAM" id="SSF53067">
    <property type="entry name" value="Actin-like ATPase domain"/>
    <property type="match status" value="2"/>
</dbReference>
<dbReference type="PANTHER" id="PTHR18964">
    <property type="entry name" value="ROK (REPRESSOR, ORF, KINASE) FAMILY"/>
    <property type="match status" value="1"/>
</dbReference>
<dbReference type="RefSeq" id="WP_187720691.1">
    <property type="nucleotide sequence ID" value="NZ_BAABBL010000020.1"/>
</dbReference>
<dbReference type="Gene3D" id="1.10.10.10">
    <property type="entry name" value="Winged helix-like DNA-binding domain superfamily/Winged helix DNA-binding domain"/>
    <property type="match status" value="1"/>
</dbReference>
<dbReference type="InterPro" id="IPR000600">
    <property type="entry name" value="ROK"/>
</dbReference>
<name>A0A7H0H4U5_9ACTN</name>
<dbReference type="InterPro" id="IPR036388">
    <property type="entry name" value="WH-like_DNA-bd_sf"/>
</dbReference>
<dbReference type="Gene3D" id="3.30.420.40">
    <property type="match status" value="2"/>
</dbReference>
<sequence>MTSITPNAQRLVRALVVDGPTHRADLARSLDVSRATVTNLTTRLIEDGWVEELQQEVGSLKNPIGAAAGLGVLASVMFLVDSYTVTLARFDGRVLKNLTLTGPVGRPPTERMTAAASLLRTLLVECGVGAGALRALHLAVDTQMDALTGDVFAARASSRWYGVNPVRFFEDEFGVPVHAQNSARLEGLAEYLWGVGSEASDLLYVDVSYGVTSGHVVDGVIRSGNRGGSGELGHTIYDWNGPVCTCGNSGCLMQYVSIPALLRDYATATGAEASWSRFCTQVAADDPDARRIAERAAVILGRVLVSVCHVIDPETVVLNGPVARQVPGFTDIVAATVRELALPLVARNLRVVGAELDDVHAATARAGIESLRRVEAVISSAIPD</sequence>
<organism evidence="3 4">
    <name type="scientific">Tessaracoccus defluvii</name>
    <dbReference type="NCBI Taxonomy" id="1285901"/>
    <lineage>
        <taxon>Bacteria</taxon>
        <taxon>Bacillati</taxon>
        <taxon>Actinomycetota</taxon>
        <taxon>Actinomycetes</taxon>
        <taxon>Propionibacteriales</taxon>
        <taxon>Propionibacteriaceae</taxon>
        <taxon>Tessaracoccus</taxon>
    </lineage>
</organism>
<evidence type="ECO:0000313" key="4">
    <source>
        <dbReference type="Proteomes" id="UP000516117"/>
    </source>
</evidence>
<keyword evidence="4" id="KW-1185">Reference proteome</keyword>
<dbReference type="Pfam" id="PF01047">
    <property type="entry name" value="MarR"/>
    <property type="match status" value="1"/>
</dbReference>
<comment type="similarity">
    <text evidence="1">Belongs to the ROK (NagC/XylR) family.</text>
</comment>
<dbReference type="InterPro" id="IPR036390">
    <property type="entry name" value="WH_DNA-bd_sf"/>
</dbReference>
<evidence type="ECO:0000256" key="1">
    <source>
        <dbReference type="ARBA" id="ARBA00006479"/>
    </source>
</evidence>
<accession>A0A7H0H4U5</accession>
<dbReference type="KEGG" id="tdf:H9L22_15500"/>
<protein>
    <submittedName>
        <fullName evidence="3">ROK family transcriptional regulator</fullName>
    </submittedName>
</protein>
<dbReference type="InterPro" id="IPR043129">
    <property type="entry name" value="ATPase_NBD"/>
</dbReference>